<dbReference type="Proteomes" id="UP000012243">
    <property type="component" value="Unassembled WGS sequence"/>
</dbReference>
<name>N4TCF5_HELPX</name>
<dbReference type="PATRIC" id="fig|992035.3.peg.1231"/>
<reference evidence="2 3" key="1">
    <citation type="submission" date="2013-02" db="EMBL/GenBank/DDBJ databases">
        <title>Comparative Sequence Analysis of H. pylori Isolates.</title>
        <authorList>
            <person name="Blanchard T.G."/>
            <person name="Czinn S.J."/>
            <person name="McCracken C.M."/>
            <person name="Abolude K.A."/>
            <person name="Shefchek K.S."/>
            <person name="Maroo A.M."/>
            <person name="Santana-Cruz I.S."/>
            <person name="Tallon L.J."/>
            <person name="Ficke F.W.F."/>
        </authorList>
    </citation>
    <scope>NUCLEOTIDE SEQUENCE [LARGE SCALE GENOMIC DNA]</scope>
    <source>
        <strain evidence="2 3">Hp A-11</strain>
    </source>
</reference>
<keyword evidence="1" id="KW-0732">Signal</keyword>
<sequence>MQFPKTLFPLSLLFLSFCIAEENGAYASVGFEYSISHAIQHNNPFLNQERIQIISNAQNQIYKLNQVKNEITNMPNTFNYINNALKNNAKLTPTEKQAETYYLQSTLQNIEK</sequence>
<feature type="chain" id="PRO_5004119988" evidence="1">
    <location>
        <begin position="28"/>
        <end position="112"/>
    </location>
</feature>
<evidence type="ECO:0000256" key="1">
    <source>
        <dbReference type="SAM" id="SignalP"/>
    </source>
</evidence>
<organism evidence="2 3">
    <name type="scientific">Helicobacter pylori Hp A-11</name>
    <dbReference type="NCBI Taxonomy" id="992035"/>
    <lineage>
        <taxon>Bacteria</taxon>
        <taxon>Pseudomonadati</taxon>
        <taxon>Campylobacterota</taxon>
        <taxon>Epsilonproteobacteria</taxon>
        <taxon>Campylobacterales</taxon>
        <taxon>Helicobacteraceae</taxon>
        <taxon>Helicobacter</taxon>
    </lineage>
</organism>
<evidence type="ECO:0000313" key="2">
    <source>
        <dbReference type="EMBL" id="ENH60109.1"/>
    </source>
</evidence>
<proteinExistence type="predicted"/>
<evidence type="ECO:0000313" key="3">
    <source>
        <dbReference type="Proteomes" id="UP000012243"/>
    </source>
</evidence>
<dbReference type="EMBL" id="AOTW01000001">
    <property type="protein sequence ID" value="ENH60109.1"/>
    <property type="molecule type" value="Genomic_DNA"/>
</dbReference>
<dbReference type="AlphaFoldDB" id="N4TCF5"/>
<protein>
    <submittedName>
        <fullName evidence="2">Putative outer membrane protein</fullName>
    </submittedName>
</protein>
<accession>N4TCF5</accession>
<comment type="caution">
    <text evidence="2">The sequence shown here is derived from an EMBL/GenBank/DDBJ whole genome shotgun (WGS) entry which is preliminary data.</text>
</comment>
<feature type="signal peptide" evidence="1">
    <location>
        <begin position="1"/>
        <end position="27"/>
    </location>
</feature>
<gene>
    <name evidence="2" type="ORF">HPHPA11_1255</name>
</gene>